<name>A0A1Y1BPH8_9BURK</name>
<proteinExistence type="predicted"/>
<evidence type="ECO:0000313" key="1">
    <source>
        <dbReference type="EMBL" id="BAX61811.1"/>
    </source>
</evidence>
<gene>
    <name evidence="1" type="ORF">BSFP_046780</name>
</gene>
<sequence length="49" mass="5534">MISLKAMTPADYDVERQPRKIDTVGTGHWARHASVATDRSIDRQRISPV</sequence>
<evidence type="ECO:0000313" key="2">
    <source>
        <dbReference type="Proteomes" id="UP000218432"/>
    </source>
</evidence>
<organism evidence="1 2">
    <name type="scientific">Burkholderia stabilis</name>
    <dbReference type="NCBI Taxonomy" id="95485"/>
    <lineage>
        <taxon>Bacteria</taxon>
        <taxon>Pseudomonadati</taxon>
        <taxon>Pseudomonadota</taxon>
        <taxon>Betaproteobacteria</taxon>
        <taxon>Burkholderiales</taxon>
        <taxon>Burkholderiaceae</taxon>
        <taxon>Burkholderia</taxon>
        <taxon>Burkholderia cepacia complex</taxon>
    </lineage>
</organism>
<protein>
    <submittedName>
        <fullName evidence="1">Uncharacterized protein</fullName>
    </submittedName>
</protein>
<accession>A0A1Y1BPH8</accession>
<reference evidence="1 2" key="1">
    <citation type="journal article" date="2017" name="Genome Announc.">
        <title>Complete Genome Sequence of Burkholderia stabilis FERMP-21014.</title>
        <authorList>
            <person name="Konishi K."/>
            <person name="Kumagai T."/>
            <person name="Sakasegawa S."/>
            <person name="Tamura T."/>
        </authorList>
    </citation>
    <scope>NUCLEOTIDE SEQUENCE [LARGE SCALE GENOMIC DNA]</scope>
    <source>
        <strain evidence="1 2">FERMP-21014</strain>
    </source>
</reference>
<dbReference type="AlphaFoldDB" id="A0A1Y1BPH8"/>
<dbReference type="Proteomes" id="UP000218432">
    <property type="component" value="Chromosome 2"/>
</dbReference>
<dbReference type="EMBL" id="AP018112">
    <property type="protein sequence ID" value="BAX61811.1"/>
    <property type="molecule type" value="Genomic_DNA"/>
</dbReference>